<keyword evidence="1" id="KW-0472">Membrane</keyword>
<evidence type="ECO:0000313" key="3">
    <source>
        <dbReference type="Proteomes" id="UP000434580"/>
    </source>
</evidence>
<reference evidence="2 3" key="1">
    <citation type="submission" date="2019-11" db="EMBL/GenBank/DDBJ databases">
        <authorList>
            <person name="Holert J."/>
        </authorList>
    </citation>
    <scope>NUCLEOTIDE SEQUENCE [LARGE SCALE GENOMIC DNA]</scope>
    <source>
        <strain evidence="2">BC5_2</strain>
    </source>
</reference>
<keyword evidence="1" id="KW-0812">Transmembrane</keyword>
<protein>
    <recommendedName>
        <fullName evidence="4">EamA domain-containing protein</fullName>
    </recommendedName>
</protein>
<feature type="transmembrane region" description="Helical" evidence="1">
    <location>
        <begin position="7"/>
        <end position="24"/>
    </location>
</feature>
<dbReference type="AlphaFoldDB" id="A0A5S9PHS6"/>
<sequence length="289" mass="32354">MYTERQGLNYSFAYIATLSLSSVFVEKLSLHVSIELMNLCVAVMAALTFNAMNVSRLGVAYRAVRSQPRLWLWMSVSIAGSWILSYYCTMTSSADFSMALVFLSCSLIGAMFNKNMLKVLFCLLSIGLCFAAARQSWVSTTYGITSGICLFFYTYYSKQYAATNNATSLDILSVRFFPMMTMAAVLFIVYHNPTTEILTTSSSLHIWGLIILVCFANRVIPMLFFQPAVQALKPDRLSFLLTLVPLTTYLFESVINRHFPLGLFLAVGISTLALNIDRIWISAKSACHF</sequence>
<feature type="transmembrane region" description="Helical" evidence="1">
    <location>
        <begin position="261"/>
        <end position="281"/>
    </location>
</feature>
<accession>A0A5S9PHS6</accession>
<evidence type="ECO:0000256" key="1">
    <source>
        <dbReference type="SAM" id="Phobius"/>
    </source>
</evidence>
<dbReference type="EMBL" id="CACSII010000012">
    <property type="protein sequence ID" value="CAA0103646.1"/>
    <property type="molecule type" value="Genomic_DNA"/>
</dbReference>
<feature type="transmembrane region" description="Helical" evidence="1">
    <location>
        <begin position="70"/>
        <end position="87"/>
    </location>
</feature>
<feature type="transmembrane region" description="Helical" evidence="1">
    <location>
        <begin position="139"/>
        <end position="156"/>
    </location>
</feature>
<proteinExistence type="predicted"/>
<evidence type="ECO:0000313" key="2">
    <source>
        <dbReference type="EMBL" id="CAA0103646.1"/>
    </source>
</evidence>
<gene>
    <name evidence="2" type="ORF">DPBNPPHM_00970</name>
</gene>
<evidence type="ECO:0008006" key="4">
    <source>
        <dbReference type="Google" id="ProtNLM"/>
    </source>
</evidence>
<dbReference type="Proteomes" id="UP000434580">
    <property type="component" value="Unassembled WGS sequence"/>
</dbReference>
<organism evidence="2 3">
    <name type="scientific">BD1-7 clade bacterium</name>
    <dbReference type="NCBI Taxonomy" id="2029982"/>
    <lineage>
        <taxon>Bacteria</taxon>
        <taxon>Pseudomonadati</taxon>
        <taxon>Pseudomonadota</taxon>
        <taxon>Gammaproteobacteria</taxon>
        <taxon>Cellvibrionales</taxon>
        <taxon>Spongiibacteraceae</taxon>
        <taxon>BD1-7 clade</taxon>
    </lineage>
</organism>
<feature type="transmembrane region" description="Helical" evidence="1">
    <location>
        <begin position="168"/>
        <end position="192"/>
    </location>
</feature>
<feature type="transmembrane region" description="Helical" evidence="1">
    <location>
        <begin position="117"/>
        <end position="133"/>
    </location>
</feature>
<name>A0A5S9PHS6_9GAMM</name>
<feature type="transmembrane region" description="Helical" evidence="1">
    <location>
        <begin position="204"/>
        <end position="225"/>
    </location>
</feature>
<feature type="transmembrane region" description="Helical" evidence="1">
    <location>
        <begin position="30"/>
        <end position="49"/>
    </location>
</feature>
<keyword evidence="1" id="KW-1133">Transmembrane helix</keyword>
<dbReference type="OrthoDB" id="9877453at2"/>